<dbReference type="PANTHER" id="PTHR43261">
    <property type="entry name" value="TRANSLATION ELONGATION FACTOR G-RELATED"/>
    <property type="match status" value="1"/>
</dbReference>
<dbReference type="GO" id="GO:0005525">
    <property type="term" value="F:GTP binding"/>
    <property type="evidence" value="ECO:0007669"/>
    <property type="project" value="UniProtKB-KW"/>
</dbReference>
<dbReference type="PROSITE" id="PS51722">
    <property type="entry name" value="G_TR_2"/>
    <property type="match status" value="1"/>
</dbReference>
<evidence type="ECO:0000256" key="1">
    <source>
        <dbReference type="ARBA" id="ARBA00017872"/>
    </source>
</evidence>
<dbReference type="InterPro" id="IPR035647">
    <property type="entry name" value="EFG_III/V"/>
</dbReference>
<feature type="domain" description="Tr-type G" evidence="7">
    <location>
        <begin position="5"/>
        <end position="276"/>
    </location>
</feature>
<dbReference type="GO" id="GO:0032790">
    <property type="term" value="P:ribosome disassembly"/>
    <property type="evidence" value="ECO:0007669"/>
    <property type="project" value="TreeGrafter"/>
</dbReference>
<dbReference type="Pfam" id="PF00679">
    <property type="entry name" value="EFG_C"/>
    <property type="match status" value="1"/>
</dbReference>
<keyword evidence="5" id="KW-0342">GTP-binding</keyword>
<dbReference type="InterPro" id="IPR005517">
    <property type="entry name" value="Transl_elong_EFG/EF2_IV"/>
</dbReference>
<proteinExistence type="predicted"/>
<dbReference type="RefSeq" id="WP_176063671.1">
    <property type="nucleotide sequence ID" value="NZ_BJTG01000002.1"/>
</dbReference>
<dbReference type="Pfam" id="PF00009">
    <property type="entry name" value="GTP_EFTU"/>
    <property type="match status" value="1"/>
</dbReference>
<dbReference type="Gene3D" id="3.40.50.300">
    <property type="entry name" value="P-loop containing nucleotide triphosphate hydrolases"/>
    <property type="match status" value="1"/>
</dbReference>
<accession>A0A7I9VIS5</accession>
<evidence type="ECO:0000313" key="8">
    <source>
        <dbReference type="EMBL" id="GEJ56316.1"/>
    </source>
</evidence>
<dbReference type="SUPFAM" id="SSF54980">
    <property type="entry name" value="EF-G C-terminal domain-like"/>
    <property type="match status" value="2"/>
</dbReference>
<dbReference type="PANTHER" id="PTHR43261:SF6">
    <property type="entry name" value="ELONGATION FACTOR G-LIKE PROTEIN"/>
    <property type="match status" value="1"/>
</dbReference>
<dbReference type="Proteomes" id="UP000503640">
    <property type="component" value="Unassembled WGS sequence"/>
</dbReference>
<dbReference type="FunFam" id="3.30.70.240:FF:000001">
    <property type="entry name" value="Elongation factor G"/>
    <property type="match status" value="1"/>
</dbReference>
<dbReference type="InterPro" id="IPR000795">
    <property type="entry name" value="T_Tr_GTP-bd_dom"/>
</dbReference>
<evidence type="ECO:0000256" key="2">
    <source>
        <dbReference type="ARBA" id="ARBA00022741"/>
    </source>
</evidence>
<dbReference type="Gene3D" id="3.30.230.10">
    <property type="match status" value="1"/>
</dbReference>
<keyword evidence="9" id="KW-1185">Reference proteome</keyword>
<protein>
    <recommendedName>
        <fullName evidence="1">Elongation factor G</fullName>
    </recommendedName>
</protein>
<dbReference type="Gene3D" id="3.30.70.240">
    <property type="match status" value="1"/>
</dbReference>
<evidence type="ECO:0000256" key="6">
    <source>
        <dbReference type="ARBA" id="ARBA00024731"/>
    </source>
</evidence>
<dbReference type="SUPFAM" id="SSF52540">
    <property type="entry name" value="P-loop containing nucleoside triphosphate hydrolases"/>
    <property type="match status" value="1"/>
</dbReference>
<dbReference type="NCBIfam" id="NF009381">
    <property type="entry name" value="PRK12740.1-5"/>
    <property type="match status" value="1"/>
</dbReference>
<dbReference type="SUPFAM" id="SSF54211">
    <property type="entry name" value="Ribosomal protein S5 domain 2-like"/>
    <property type="match status" value="1"/>
</dbReference>
<keyword evidence="2" id="KW-0547">Nucleotide-binding</keyword>
<dbReference type="CDD" id="cd01434">
    <property type="entry name" value="EFG_mtEFG1_IV"/>
    <property type="match status" value="1"/>
</dbReference>
<dbReference type="InterPro" id="IPR009000">
    <property type="entry name" value="Transl_B-barrel_sf"/>
</dbReference>
<dbReference type="InterPro" id="IPR020568">
    <property type="entry name" value="Ribosomal_Su5_D2-typ_SF"/>
</dbReference>
<dbReference type="InterPro" id="IPR047872">
    <property type="entry name" value="EFG_IV"/>
</dbReference>
<evidence type="ECO:0000259" key="7">
    <source>
        <dbReference type="PROSITE" id="PS51722"/>
    </source>
</evidence>
<dbReference type="Gene3D" id="2.40.30.10">
    <property type="entry name" value="Translation factors"/>
    <property type="match status" value="1"/>
</dbReference>
<dbReference type="Pfam" id="PF03764">
    <property type="entry name" value="EFG_IV"/>
    <property type="match status" value="1"/>
</dbReference>
<dbReference type="GO" id="GO:0003924">
    <property type="term" value="F:GTPase activity"/>
    <property type="evidence" value="ECO:0007669"/>
    <property type="project" value="InterPro"/>
</dbReference>
<dbReference type="SUPFAM" id="SSF50447">
    <property type="entry name" value="Translation proteins"/>
    <property type="match status" value="1"/>
</dbReference>
<dbReference type="Pfam" id="PF22042">
    <property type="entry name" value="EF-G_D2"/>
    <property type="match status" value="1"/>
</dbReference>
<dbReference type="GO" id="GO:0003746">
    <property type="term" value="F:translation elongation factor activity"/>
    <property type="evidence" value="ECO:0007669"/>
    <property type="project" value="UniProtKB-KW"/>
</dbReference>
<evidence type="ECO:0000256" key="3">
    <source>
        <dbReference type="ARBA" id="ARBA00022768"/>
    </source>
</evidence>
<reference evidence="9" key="1">
    <citation type="journal article" date="2020" name="Appl. Environ. Microbiol.">
        <title>Diazotrophic Anaeromyxobacter Isolates from Soils.</title>
        <authorList>
            <person name="Masuda Y."/>
            <person name="Yamanaka H."/>
            <person name="Xu Z.X."/>
            <person name="Shiratori Y."/>
            <person name="Aono T."/>
            <person name="Amachi S."/>
            <person name="Senoo K."/>
            <person name="Itoh H."/>
        </authorList>
    </citation>
    <scope>NUCLEOTIDE SEQUENCE [LARGE SCALE GENOMIC DNA]</scope>
    <source>
        <strain evidence="9">R267</strain>
    </source>
</reference>
<sequence length="688" mass="73906">MPSHRTIRTFCITGADGSGKTALVEALLHASDPKRAAPDGSTARLDAEPEEKKRNFTLSIHPETFEEGGRTFNVLDTPGFASFMAEVDWALRVSDGALLVVSAAEGAHNHAERHFDVLADSKLPALGVIGRLDHERADFQRVLADVERSLNVKPIPLQLPIGEGPALKGLVDVLAGKAHLYDKGFARFTEAEIPAPLRAQAEAARTAAMEAAAECDDTLLGKYLEGGALTGEEIVRGLALGAATQRFLPVAVVAAKPGVGVKELLDLVVALLPPPEARALTGKTPHGDEVKVGTEGPFVGQVFRTTIDHFAGRVDYVRVFAGTLRPDAVLVNPRTRTEERVSHFYKTDGAQTAEVKEAGPGDIVVLMKLKDARTGDTLCDRERPVQLPEFPAPNRPVAFAVHTKGADDKAAAALHKLIEEDPSLELGRSPDTGEMLLKGMGQAHVEVTVERVKRKHGVDMTLGPPTAAYLETITTAAKAQGKFKRQTGGHGQYGDAHVELSPRGRGEGFEFEDAIVGGSIPRQFIPSVEKGIRGALAAGPLAGYPVVDFKAKLVFGTYHDVDSSDMAFQVAGSMAFKKAVLEARPILLEPIMKLEVRVPEEYVGAVMGDLNSRRAKVQGMEPLARGVLVRALCPHAEAMSYDADLRSLTQGVGYFTMEPSHYEPVPPPTAQKIIERRRAEGKVKGLEE</sequence>
<keyword evidence="3 8" id="KW-0251">Elongation factor</keyword>
<evidence type="ECO:0000313" key="9">
    <source>
        <dbReference type="Proteomes" id="UP000503640"/>
    </source>
</evidence>
<dbReference type="InterPro" id="IPR000640">
    <property type="entry name" value="EFG_V-like"/>
</dbReference>
<dbReference type="EMBL" id="BJTG01000002">
    <property type="protein sequence ID" value="GEJ56316.1"/>
    <property type="molecule type" value="Genomic_DNA"/>
</dbReference>
<evidence type="ECO:0000256" key="5">
    <source>
        <dbReference type="ARBA" id="ARBA00023134"/>
    </source>
</evidence>
<keyword evidence="4" id="KW-0648">Protein biosynthesis</keyword>
<dbReference type="CDD" id="cd03713">
    <property type="entry name" value="EFG_mtEFG_C"/>
    <property type="match status" value="1"/>
</dbReference>
<dbReference type="SMART" id="SM00889">
    <property type="entry name" value="EFG_IV"/>
    <property type="match status" value="1"/>
</dbReference>
<dbReference type="Pfam" id="PF14492">
    <property type="entry name" value="EFG_III"/>
    <property type="match status" value="1"/>
</dbReference>
<dbReference type="InterPro" id="IPR041095">
    <property type="entry name" value="EFG_II"/>
</dbReference>
<dbReference type="AlphaFoldDB" id="A0A7I9VIS5"/>
<comment type="function">
    <text evidence="6">Catalyzes the GTP-dependent ribosomal translocation step during translation elongation. During this step, the ribosome changes from the pre-translocational (PRE) to the post-translocational (POST) state as the newly formed A-site-bound peptidyl-tRNA and P-site-bound deacylated tRNA move to the P and E sites, respectively. Catalyzes the coordinated movement of the two tRNA molecules, the mRNA and conformational changes in the ribosome.</text>
</comment>
<comment type="caution">
    <text evidence="8">The sequence shown here is derived from an EMBL/GenBank/DDBJ whole genome shotgun (WGS) entry which is preliminary data.</text>
</comment>
<dbReference type="InterPro" id="IPR053905">
    <property type="entry name" value="EF-G-like_DII"/>
</dbReference>
<organism evidence="8 9">
    <name type="scientific">Anaeromyxobacter diazotrophicus</name>
    <dbReference type="NCBI Taxonomy" id="2590199"/>
    <lineage>
        <taxon>Bacteria</taxon>
        <taxon>Pseudomonadati</taxon>
        <taxon>Myxococcota</taxon>
        <taxon>Myxococcia</taxon>
        <taxon>Myxococcales</taxon>
        <taxon>Cystobacterineae</taxon>
        <taxon>Anaeromyxobacteraceae</taxon>
        <taxon>Anaeromyxobacter</taxon>
    </lineage>
</organism>
<dbReference type="InterPro" id="IPR035649">
    <property type="entry name" value="EFG_V"/>
</dbReference>
<gene>
    <name evidence="8" type="primary">fusA1</name>
    <name evidence="8" type="ORF">AMYX_10570</name>
</gene>
<dbReference type="InterPro" id="IPR027417">
    <property type="entry name" value="P-loop_NTPase"/>
</dbReference>
<dbReference type="FunFam" id="3.30.230.10:FF:000003">
    <property type="entry name" value="Elongation factor G"/>
    <property type="match status" value="1"/>
</dbReference>
<name>A0A7I9VIS5_9BACT</name>
<evidence type="ECO:0000256" key="4">
    <source>
        <dbReference type="ARBA" id="ARBA00022917"/>
    </source>
</evidence>
<dbReference type="Gene3D" id="3.30.70.870">
    <property type="entry name" value="Elongation Factor G (Translational Gtpase), domain 3"/>
    <property type="match status" value="1"/>
</dbReference>
<dbReference type="InterPro" id="IPR014721">
    <property type="entry name" value="Ribsml_uS5_D2-typ_fold_subgr"/>
</dbReference>
<dbReference type="SMART" id="SM00838">
    <property type="entry name" value="EFG_C"/>
    <property type="match status" value="1"/>
</dbReference>